<dbReference type="InterPro" id="IPR013218">
    <property type="entry name" value="Dsn1/Mis13"/>
</dbReference>
<feature type="compositionally biased region" description="Polar residues" evidence="2">
    <location>
        <begin position="149"/>
        <end position="163"/>
    </location>
</feature>
<sequence length="526" mass="57638">MTATFARSPLQVLNMASTQRPTRRRSARHAFDEEEVTIVPVKRSRMEKENNVGAKVNGKANGATGRKAKAGEAEKLTVAIAYDEDDDGFQFSRTRKKKATKAVPAQETIPEEFVPAPAPAPTTRRKKNSLTVPVPVESEALPKKRRSARLSQENQQVQVTSQPEPEKPARTARKTAKSKLPPDQEDGVAFVESNELKVQKKRGEGAKIPLPFADTPVQKRNKAMRQGAAVDSGHRRSSTGMRGRRASSLIESGSSNAVPHAEVETQDFYKHIEQSLPEPRRMRQLLTWCGSRALPPKPSGGSEDTSAIMAARAIQKELLEDFANKSDLSNWFNREDSASSSIPKKPNPVNVKHAQMLQNLEQEVKRLQDEKEAWQRILGDSQSIPPLPSEPPSTSNTTPHIDPSLLDPSQAAILTSLSNLHVYPPLSPDPSTDRPSQPAPSISKTALETRLTTLTTTLEPTLDIFADGVHHLTQYRVAAERVATRVLASAAEKLERRDRAGRKVAGSEDVGVGDVLVGLGRVLGER</sequence>
<keyword evidence="1" id="KW-0175">Coiled coil</keyword>
<evidence type="ECO:0000313" key="3">
    <source>
        <dbReference type="EMBL" id="KAF2838087.1"/>
    </source>
</evidence>
<feature type="region of interest" description="Disordered" evidence="2">
    <location>
        <begin position="378"/>
        <end position="406"/>
    </location>
</feature>
<comment type="caution">
    <text evidence="3">The sequence shown here is derived from an EMBL/GenBank/DDBJ whole genome shotgun (WGS) entry which is preliminary data.</text>
</comment>
<evidence type="ECO:0000313" key="4">
    <source>
        <dbReference type="Proteomes" id="UP000799429"/>
    </source>
</evidence>
<feature type="compositionally biased region" description="Polar residues" evidence="2">
    <location>
        <begin position="429"/>
        <end position="444"/>
    </location>
</feature>
<dbReference type="Pfam" id="PF08202">
    <property type="entry name" value="MIS13"/>
    <property type="match status" value="1"/>
</dbReference>
<dbReference type="PANTHER" id="PTHR14778">
    <property type="entry name" value="KINETOCHORE-ASSOCIATED PROTEIN DSN1 HOMOLOG"/>
    <property type="match status" value="1"/>
</dbReference>
<dbReference type="Proteomes" id="UP000799429">
    <property type="component" value="Unassembled WGS sequence"/>
</dbReference>
<reference evidence="3" key="1">
    <citation type="journal article" date="2020" name="Stud. Mycol.">
        <title>101 Dothideomycetes genomes: a test case for predicting lifestyles and emergence of pathogens.</title>
        <authorList>
            <person name="Haridas S."/>
            <person name="Albert R."/>
            <person name="Binder M."/>
            <person name="Bloem J."/>
            <person name="Labutti K."/>
            <person name="Salamov A."/>
            <person name="Andreopoulos B."/>
            <person name="Baker S."/>
            <person name="Barry K."/>
            <person name="Bills G."/>
            <person name="Bluhm B."/>
            <person name="Cannon C."/>
            <person name="Castanera R."/>
            <person name="Culley D."/>
            <person name="Daum C."/>
            <person name="Ezra D."/>
            <person name="Gonzalez J."/>
            <person name="Henrissat B."/>
            <person name="Kuo A."/>
            <person name="Liang C."/>
            <person name="Lipzen A."/>
            <person name="Lutzoni F."/>
            <person name="Magnuson J."/>
            <person name="Mondo S."/>
            <person name="Nolan M."/>
            <person name="Ohm R."/>
            <person name="Pangilinan J."/>
            <person name="Park H.-J."/>
            <person name="Ramirez L."/>
            <person name="Alfaro M."/>
            <person name="Sun H."/>
            <person name="Tritt A."/>
            <person name="Yoshinaga Y."/>
            <person name="Zwiers L.-H."/>
            <person name="Turgeon B."/>
            <person name="Goodwin S."/>
            <person name="Spatafora J."/>
            <person name="Crous P."/>
            <person name="Grigoriev I."/>
        </authorList>
    </citation>
    <scope>NUCLEOTIDE SEQUENCE</scope>
    <source>
        <strain evidence="3">CBS 101060</strain>
    </source>
</reference>
<keyword evidence="4" id="KW-1185">Reference proteome</keyword>
<dbReference type="GO" id="GO:0051301">
    <property type="term" value="P:cell division"/>
    <property type="evidence" value="ECO:0007669"/>
    <property type="project" value="InterPro"/>
</dbReference>
<proteinExistence type="predicted"/>
<accession>A0A9P4SA54</accession>
<evidence type="ECO:0008006" key="5">
    <source>
        <dbReference type="Google" id="ProtNLM"/>
    </source>
</evidence>
<name>A0A9P4SA54_9PEZI</name>
<evidence type="ECO:0000256" key="2">
    <source>
        <dbReference type="SAM" id="MobiDB-lite"/>
    </source>
</evidence>
<dbReference type="OrthoDB" id="3364649at2759"/>
<dbReference type="GO" id="GO:0000444">
    <property type="term" value="C:MIS12/MIND type complex"/>
    <property type="evidence" value="ECO:0007669"/>
    <property type="project" value="InterPro"/>
</dbReference>
<gene>
    <name evidence="3" type="ORF">M501DRAFT_936475</name>
</gene>
<protein>
    <recommendedName>
        <fullName evidence="5">Kinetochore protein Mis13</fullName>
    </recommendedName>
</protein>
<feature type="region of interest" description="Disordered" evidence="2">
    <location>
        <begin position="93"/>
        <end position="187"/>
    </location>
</feature>
<dbReference type="PANTHER" id="PTHR14778:SF2">
    <property type="entry name" value="KINETOCHORE-ASSOCIATED PROTEIN DSN1 HOMOLOG"/>
    <property type="match status" value="1"/>
</dbReference>
<feature type="region of interest" description="Disordered" evidence="2">
    <location>
        <begin position="422"/>
        <end position="444"/>
    </location>
</feature>
<dbReference type="GO" id="GO:0007059">
    <property type="term" value="P:chromosome segregation"/>
    <property type="evidence" value="ECO:0007669"/>
    <property type="project" value="InterPro"/>
</dbReference>
<dbReference type="AlphaFoldDB" id="A0A9P4SA54"/>
<feature type="region of interest" description="Disordered" evidence="2">
    <location>
        <begin position="1"/>
        <end position="70"/>
    </location>
</feature>
<dbReference type="EMBL" id="MU006097">
    <property type="protein sequence ID" value="KAF2838087.1"/>
    <property type="molecule type" value="Genomic_DNA"/>
</dbReference>
<organism evidence="3 4">
    <name type="scientific">Patellaria atrata CBS 101060</name>
    <dbReference type="NCBI Taxonomy" id="1346257"/>
    <lineage>
        <taxon>Eukaryota</taxon>
        <taxon>Fungi</taxon>
        <taxon>Dikarya</taxon>
        <taxon>Ascomycota</taxon>
        <taxon>Pezizomycotina</taxon>
        <taxon>Dothideomycetes</taxon>
        <taxon>Dothideomycetes incertae sedis</taxon>
        <taxon>Patellariales</taxon>
        <taxon>Patellariaceae</taxon>
        <taxon>Patellaria</taxon>
    </lineage>
</organism>
<evidence type="ECO:0000256" key="1">
    <source>
        <dbReference type="SAM" id="Coils"/>
    </source>
</evidence>
<feature type="coiled-coil region" evidence="1">
    <location>
        <begin position="350"/>
        <end position="377"/>
    </location>
</feature>